<dbReference type="OrthoDB" id="8453373at2"/>
<evidence type="ECO:0000313" key="3">
    <source>
        <dbReference type="Proteomes" id="UP000223527"/>
    </source>
</evidence>
<dbReference type="GO" id="GO:0016747">
    <property type="term" value="F:acyltransferase activity, transferring groups other than amino-acyl groups"/>
    <property type="evidence" value="ECO:0007669"/>
    <property type="project" value="InterPro"/>
</dbReference>
<evidence type="ECO:0000313" key="2">
    <source>
        <dbReference type="EMBL" id="PHK95209.1"/>
    </source>
</evidence>
<dbReference type="Proteomes" id="UP000223527">
    <property type="component" value="Unassembled WGS sequence"/>
</dbReference>
<name>A0A2C7AAX4_9PROT</name>
<keyword evidence="3" id="KW-1185">Reference proteome</keyword>
<sequence>MTNTLRAGPPPITLRPLTAEDLPAAQRLTAAMRWPHRQEDWAFLLRTGEGLAAERDGRLVGTAMGWRFGAEFARIGMLLADPPRYDTALARLLMEAMMARLGRRGILLNGTPAGMPLYEALGFARTGIVRQYQGASFSIGLVPLPPGHRLRPVGQRDHALLAALDASASGLPRQALIAALLEGAKGVALDHAGEVAGFALMRRFGQGQVIGPVVAPGPEMAKALIGHWLGVQQGQFVRVDVPAESGLPAWLEALGLDDAGTVTGMALGRPPAPRGAPRGYALVSQTLG</sequence>
<dbReference type="Gene3D" id="3.40.630.30">
    <property type="match status" value="1"/>
</dbReference>
<dbReference type="AlphaFoldDB" id="A0A2C7AAX4"/>
<accession>A0A2C7AAX4</accession>
<dbReference type="InterPro" id="IPR000182">
    <property type="entry name" value="GNAT_dom"/>
</dbReference>
<dbReference type="PANTHER" id="PTHR47237">
    <property type="entry name" value="SLL0310 PROTEIN"/>
    <property type="match status" value="1"/>
</dbReference>
<organism evidence="2 3">
    <name type="scientific">Teichococcus rhizosphaerae</name>
    <dbReference type="NCBI Taxonomy" id="1335062"/>
    <lineage>
        <taxon>Bacteria</taxon>
        <taxon>Pseudomonadati</taxon>
        <taxon>Pseudomonadota</taxon>
        <taxon>Alphaproteobacteria</taxon>
        <taxon>Acetobacterales</taxon>
        <taxon>Roseomonadaceae</taxon>
        <taxon>Roseomonas</taxon>
    </lineage>
</organism>
<dbReference type="SUPFAM" id="SSF55729">
    <property type="entry name" value="Acyl-CoA N-acyltransferases (Nat)"/>
    <property type="match status" value="1"/>
</dbReference>
<dbReference type="InterPro" id="IPR041496">
    <property type="entry name" value="YitH/HolE_GNAT"/>
</dbReference>
<dbReference type="PANTHER" id="PTHR47237:SF2">
    <property type="entry name" value="BLL4206 PROTEIN"/>
    <property type="match status" value="1"/>
</dbReference>
<comment type="caution">
    <text evidence="2">The sequence shown here is derived from an EMBL/GenBank/DDBJ whole genome shotgun (WGS) entry which is preliminary data.</text>
</comment>
<protein>
    <submittedName>
        <fullName evidence="2">GNAT family N-acetyltransferase</fullName>
    </submittedName>
</protein>
<evidence type="ECO:0000259" key="1">
    <source>
        <dbReference type="PROSITE" id="PS51186"/>
    </source>
</evidence>
<gene>
    <name evidence="2" type="ORF">CR162_09570</name>
</gene>
<dbReference type="Pfam" id="PF00583">
    <property type="entry name" value="Acetyltransf_1"/>
    <property type="match status" value="1"/>
</dbReference>
<dbReference type="InterPro" id="IPR052729">
    <property type="entry name" value="Acyl/Acetyltrans_Enzymes"/>
</dbReference>
<dbReference type="InterPro" id="IPR016181">
    <property type="entry name" value="Acyl_CoA_acyltransferase"/>
</dbReference>
<reference evidence="2 3" key="1">
    <citation type="submission" date="2017-10" db="EMBL/GenBank/DDBJ databases">
        <authorList>
            <person name="Banno H."/>
            <person name="Chua N.-H."/>
        </authorList>
    </citation>
    <scope>NUCLEOTIDE SEQUENCE [LARGE SCALE GENOMIC DNA]</scope>
    <source>
        <strain evidence="2 3">YW11</strain>
    </source>
</reference>
<dbReference type="Gene3D" id="3.40.630.90">
    <property type="match status" value="1"/>
</dbReference>
<feature type="domain" description="N-acetyltransferase" evidence="1">
    <location>
        <begin position="12"/>
        <end position="151"/>
    </location>
</feature>
<dbReference type="PROSITE" id="PS51186">
    <property type="entry name" value="GNAT"/>
    <property type="match status" value="1"/>
</dbReference>
<dbReference type="EMBL" id="PDNU01000014">
    <property type="protein sequence ID" value="PHK95209.1"/>
    <property type="molecule type" value="Genomic_DNA"/>
</dbReference>
<dbReference type="RefSeq" id="WP_099095335.1">
    <property type="nucleotide sequence ID" value="NZ_PDNU01000014.1"/>
</dbReference>
<dbReference type="Pfam" id="PF18014">
    <property type="entry name" value="Acetyltransf_18"/>
    <property type="match status" value="1"/>
</dbReference>
<proteinExistence type="predicted"/>
<keyword evidence="2" id="KW-0808">Transferase</keyword>